<comment type="subcellular location">
    <subcellularLocation>
        <location evidence="1">Cell membrane</location>
        <topology evidence="1">Multi-pass membrane protein</topology>
    </subcellularLocation>
</comment>
<comment type="caution">
    <text evidence="8">The sequence shown here is derived from an EMBL/GenBank/DDBJ whole genome shotgun (WGS) entry which is preliminary data.</text>
</comment>
<feature type="transmembrane region" description="Helical" evidence="7">
    <location>
        <begin position="44"/>
        <end position="61"/>
    </location>
</feature>
<dbReference type="Pfam" id="PF06081">
    <property type="entry name" value="ArAE_1"/>
    <property type="match status" value="1"/>
</dbReference>
<keyword evidence="4 7" id="KW-1133">Transmembrane helix</keyword>
<name>A0A5Q6RPG8_9ACTN</name>
<protein>
    <recommendedName>
        <fullName evidence="10">FUSC family protein</fullName>
    </recommendedName>
</protein>
<proteinExistence type="predicted"/>
<feature type="transmembrane region" description="Helical" evidence="7">
    <location>
        <begin position="12"/>
        <end position="32"/>
    </location>
</feature>
<feature type="region of interest" description="Disordered" evidence="6">
    <location>
        <begin position="353"/>
        <end position="378"/>
    </location>
</feature>
<dbReference type="AlphaFoldDB" id="A0A5Q6RPG8"/>
<evidence type="ECO:0000256" key="1">
    <source>
        <dbReference type="ARBA" id="ARBA00004651"/>
    </source>
</evidence>
<keyword evidence="3 7" id="KW-0812">Transmembrane</keyword>
<reference evidence="8 9" key="1">
    <citation type="submission" date="2019-09" db="EMBL/GenBank/DDBJ databases">
        <title>Mumia zhuanghuii sp. nov. isolated from the intestinal contents of plateau pika (Ochotona curzoniae) in the Qinghai-Tibet plateau of China.</title>
        <authorList>
            <person name="Tian Z."/>
        </authorList>
    </citation>
    <scope>NUCLEOTIDE SEQUENCE [LARGE SCALE GENOMIC DNA]</scope>
    <source>
        <strain evidence="9">350</strain>
    </source>
</reference>
<evidence type="ECO:0008006" key="10">
    <source>
        <dbReference type="Google" id="ProtNLM"/>
    </source>
</evidence>
<evidence type="ECO:0000256" key="2">
    <source>
        <dbReference type="ARBA" id="ARBA00022475"/>
    </source>
</evidence>
<evidence type="ECO:0000313" key="8">
    <source>
        <dbReference type="EMBL" id="KAA1419922.1"/>
    </source>
</evidence>
<sequence length="378" mass="40095">MLMRSTASTDPLLGSRLHIAVKAAIAAAVAWQVGNLMPSPLGDYAYYAPMGAVLAVHPSVAGSLRGSLQIFVALVMGAAVGAFFHALPLPGWAGVGLLVLSAVILAGWDRLGDERSWVITAALFTYILGNIDTSDFVAGLVGQVSLGAVIGITLTLLLPPIPARVARRRLDAVSAQVADQLEGMAEVLRGRTDDPGAAWLDVAREVLPDALRLRESFATLDDSLRGNLRASRWRDQVGRRRAEADVIERVAALVENLTYMLGEVQSSPRPWLRVGGDAAQTVADVLDELASVVRRLVGDEPLGADDVRALSVGVEQLSALVRDTVGNGEESFPGAAVVVSLRRILGVLPTGDSDDIGPPITPLRDPSWPPRVSRRKQP</sequence>
<evidence type="ECO:0000313" key="9">
    <source>
        <dbReference type="Proteomes" id="UP000307768"/>
    </source>
</evidence>
<dbReference type="OrthoDB" id="3579456at2"/>
<evidence type="ECO:0000256" key="3">
    <source>
        <dbReference type="ARBA" id="ARBA00022692"/>
    </source>
</evidence>
<keyword evidence="5 7" id="KW-0472">Membrane</keyword>
<dbReference type="RefSeq" id="WP_149771145.1">
    <property type="nucleotide sequence ID" value="NZ_VDFQ02000006.1"/>
</dbReference>
<dbReference type="InterPro" id="IPR010343">
    <property type="entry name" value="ArAE_1"/>
</dbReference>
<evidence type="ECO:0000256" key="7">
    <source>
        <dbReference type="SAM" id="Phobius"/>
    </source>
</evidence>
<gene>
    <name evidence="8" type="ORF">FE697_018675</name>
</gene>
<organism evidence="8 9">
    <name type="scientific">Mumia zhuanghuii</name>
    <dbReference type="NCBI Taxonomy" id="2585211"/>
    <lineage>
        <taxon>Bacteria</taxon>
        <taxon>Bacillati</taxon>
        <taxon>Actinomycetota</taxon>
        <taxon>Actinomycetes</taxon>
        <taxon>Propionibacteriales</taxon>
        <taxon>Nocardioidaceae</taxon>
        <taxon>Mumia</taxon>
    </lineage>
</organism>
<feature type="transmembrane region" description="Helical" evidence="7">
    <location>
        <begin position="137"/>
        <end position="159"/>
    </location>
</feature>
<dbReference type="EMBL" id="VDFQ02000006">
    <property type="protein sequence ID" value="KAA1419922.1"/>
    <property type="molecule type" value="Genomic_DNA"/>
</dbReference>
<dbReference type="GO" id="GO:0005886">
    <property type="term" value="C:plasma membrane"/>
    <property type="evidence" value="ECO:0007669"/>
    <property type="project" value="UniProtKB-SubCell"/>
</dbReference>
<dbReference type="Proteomes" id="UP000307768">
    <property type="component" value="Unassembled WGS sequence"/>
</dbReference>
<evidence type="ECO:0000256" key="5">
    <source>
        <dbReference type="ARBA" id="ARBA00023136"/>
    </source>
</evidence>
<evidence type="ECO:0000256" key="6">
    <source>
        <dbReference type="SAM" id="MobiDB-lite"/>
    </source>
</evidence>
<feature type="transmembrane region" description="Helical" evidence="7">
    <location>
        <begin position="68"/>
        <end position="86"/>
    </location>
</feature>
<accession>A0A5Q6RPG8</accession>
<keyword evidence="2" id="KW-1003">Cell membrane</keyword>
<evidence type="ECO:0000256" key="4">
    <source>
        <dbReference type="ARBA" id="ARBA00022989"/>
    </source>
</evidence>